<dbReference type="InterPro" id="IPR000555">
    <property type="entry name" value="JAMM/MPN+_dom"/>
</dbReference>
<feature type="compositionally biased region" description="Basic and acidic residues" evidence="9">
    <location>
        <begin position="449"/>
        <end position="465"/>
    </location>
</feature>
<keyword evidence="7" id="KW-0862">Zinc</keyword>
<dbReference type="PANTHER" id="PTHR10410">
    <property type="entry name" value="EUKARYOTIC TRANSLATION INITIATION FACTOR 3 -RELATED"/>
    <property type="match status" value="1"/>
</dbReference>
<dbReference type="InterPro" id="IPR050242">
    <property type="entry name" value="JAMM_MPN+_peptidase_M67A"/>
</dbReference>
<evidence type="ECO:0000256" key="3">
    <source>
        <dbReference type="ARBA" id="ARBA00022670"/>
    </source>
</evidence>
<evidence type="ECO:0000256" key="9">
    <source>
        <dbReference type="SAM" id="MobiDB-lite"/>
    </source>
</evidence>
<dbReference type="PROSITE" id="PS50888">
    <property type="entry name" value="BHLH"/>
    <property type="match status" value="1"/>
</dbReference>
<keyword evidence="5" id="KW-0736">Signalosome</keyword>
<dbReference type="CDD" id="cd19710">
    <property type="entry name" value="bHLH_TS_TCF24"/>
    <property type="match status" value="1"/>
</dbReference>
<dbReference type="Gene3D" id="3.40.140.10">
    <property type="entry name" value="Cytidine Deaminase, domain 2"/>
    <property type="match status" value="1"/>
</dbReference>
<dbReference type="SMART" id="SM00353">
    <property type="entry name" value="HLH"/>
    <property type="match status" value="1"/>
</dbReference>
<evidence type="ECO:0000256" key="1">
    <source>
        <dbReference type="ARBA" id="ARBA00001968"/>
    </source>
</evidence>
<evidence type="ECO:0000313" key="12">
    <source>
        <dbReference type="EMBL" id="MBN3280914.1"/>
    </source>
</evidence>
<feature type="domain" description="BHLH" evidence="11">
    <location>
        <begin position="476"/>
        <end position="528"/>
    </location>
</feature>
<feature type="domain" description="MPN" evidence="10">
    <location>
        <begin position="53"/>
        <end position="190"/>
    </location>
</feature>
<evidence type="ECO:0000256" key="5">
    <source>
        <dbReference type="ARBA" id="ARBA00022790"/>
    </source>
</evidence>
<dbReference type="SMART" id="SM00232">
    <property type="entry name" value="JAB_MPN"/>
    <property type="match status" value="1"/>
</dbReference>
<accession>A0ABS2Y2M8</accession>
<dbReference type="EMBL" id="JAAWVQ010103017">
    <property type="protein sequence ID" value="MBN3280914.1"/>
    <property type="molecule type" value="Genomic_DNA"/>
</dbReference>
<name>A0ABS2Y2M8_POLSP</name>
<evidence type="ECO:0000259" key="10">
    <source>
        <dbReference type="PROSITE" id="PS50249"/>
    </source>
</evidence>
<evidence type="ECO:0000259" key="11">
    <source>
        <dbReference type="PROSITE" id="PS50888"/>
    </source>
</evidence>
<evidence type="ECO:0000256" key="6">
    <source>
        <dbReference type="ARBA" id="ARBA00022801"/>
    </source>
</evidence>
<dbReference type="Gene3D" id="4.10.280.10">
    <property type="entry name" value="Helix-loop-helix DNA-binding domain"/>
    <property type="match status" value="1"/>
</dbReference>
<dbReference type="Pfam" id="PF00010">
    <property type="entry name" value="HLH"/>
    <property type="match status" value="1"/>
</dbReference>
<comment type="cofactor">
    <cofactor evidence="1">
        <name>a divalent metal cation</name>
        <dbReference type="ChEBI" id="CHEBI:60240"/>
    </cofactor>
</comment>
<feature type="compositionally biased region" description="Basic residues" evidence="9">
    <location>
        <begin position="239"/>
        <end position="248"/>
    </location>
</feature>
<feature type="region of interest" description="Disordered" evidence="9">
    <location>
        <begin position="438"/>
        <end position="485"/>
    </location>
</feature>
<sequence length="599" mass="65645">MAGSSTAQKTWELANSMQEVQSIDEIYKYDKKQQQEILAAKPWTKDHHYFKYCKITALALLKMVMHARSGGNLEVMGLMLGKVDGETMMIMDSFALPVEGTETRVNAQAAAYEYMAAYIENAKQVGRLENAIGWYHSHPGYGCWLSGIDVSTQMLNQQFQEPFVAVVIDPTRTISAGKVNLGAFRTYPKRCLITLGERSSDVWQQPSDIWVIEKSGAGNQGQSCGQCCRLLGSRSSAGRSRKTGRVSRSKGQGTDLRSAGTFSRNSDYTTGQVFDLSEKLEQSEAQLGRGSFMLGLDTHDRKSEDKLAKATRDSCKTTIEAIHGLMSQRFARNHNKGTDRLSMSPFVPSATPFWKANSSGTASPYHATVKPAGQAPSEVRVDTCRAGLCPPEAGSSLASAVEILGVKEEAGLVVGSEDAHWVFEFVLDKAHNLPSSVEDQGVKRPLPGRVDRRQIHGNELRRRSDPLGLSAGGRGRPAAANAARERSRVQTLRHAFLELQRTLPSVPPDTKLSKLDVLILATTYIAHLTRTLQEEGMEDGEGTRHADVLHSLKGEGYLHPVKKWPMRSRLYIGATGQFLNNSGQAENPDQGESSSASQT</sequence>
<feature type="non-terminal residue" evidence="12">
    <location>
        <position position="1"/>
    </location>
</feature>
<keyword evidence="6" id="KW-0378">Hydrolase</keyword>
<comment type="caution">
    <text evidence="12">The sequence shown here is derived from an EMBL/GenBank/DDBJ whole genome shotgun (WGS) entry which is preliminary data.</text>
</comment>
<evidence type="ECO:0000256" key="2">
    <source>
        <dbReference type="ARBA" id="ARBA00006008"/>
    </source>
</evidence>
<comment type="similarity">
    <text evidence="2">Belongs to the peptidase M67A family. CSN5 subfamily.</text>
</comment>
<dbReference type="SUPFAM" id="SSF102712">
    <property type="entry name" value="JAB1/MPN domain"/>
    <property type="match status" value="1"/>
</dbReference>
<dbReference type="Proteomes" id="UP001166093">
    <property type="component" value="Unassembled WGS sequence"/>
</dbReference>
<dbReference type="Pfam" id="PF01398">
    <property type="entry name" value="JAB"/>
    <property type="match status" value="1"/>
</dbReference>
<dbReference type="PROSITE" id="PS50249">
    <property type="entry name" value="MPN"/>
    <property type="match status" value="1"/>
</dbReference>
<evidence type="ECO:0000256" key="4">
    <source>
        <dbReference type="ARBA" id="ARBA00022723"/>
    </source>
</evidence>
<keyword evidence="8" id="KW-0482">Metalloprotease</keyword>
<organism evidence="12 13">
    <name type="scientific">Polyodon spathula</name>
    <name type="common">North American paddlefish</name>
    <name type="synonym">Squalus spathula</name>
    <dbReference type="NCBI Taxonomy" id="7913"/>
    <lineage>
        <taxon>Eukaryota</taxon>
        <taxon>Metazoa</taxon>
        <taxon>Chordata</taxon>
        <taxon>Craniata</taxon>
        <taxon>Vertebrata</taxon>
        <taxon>Euteleostomi</taxon>
        <taxon>Actinopterygii</taxon>
        <taxon>Chondrostei</taxon>
        <taxon>Acipenseriformes</taxon>
        <taxon>Polyodontidae</taxon>
        <taxon>Polyodon</taxon>
    </lineage>
</organism>
<proteinExistence type="inferred from homology"/>
<keyword evidence="3" id="KW-0645">Protease</keyword>
<evidence type="ECO:0000313" key="13">
    <source>
        <dbReference type="Proteomes" id="UP001166093"/>
    </source>
</evidence>
<evidence type="ECO:0000256" key="7">
    <source>
        <dbReference type="ARBA" id="ARBA00022833"/>
    </source>
</evidence>
<dbReference type="InterPro" id="IPR040961">
    <property type="entry name" value="CSN5_C"/>
</dbReference>
<dbReference type="CDD" id="cd08069">
    <property type="entry name" value="MPN_RPN11_CSN5"/>
    <property type="match status" value="1"/>
</dbReference>
<protein>
    <submittedName>
        <fullName evidence="12">CSN5 protein</fullName>
    </submittedName>
</protein>
<feature type="region of interest" description="Disordered" evidence="9">
    <location>
        <begin position="235"/>
        <end position="263"/>
    </location>
</feature>
<dbReference type="InterPro" id="IPR011598">
    <property type="entry name" value="bHLH_dom"/>
</dbReference>
<dbReference type="InterPro" id="IPR037518">
    <property type="entry name" value="MPN"/>
</dbReference>
<reference evidence="12" key="1">
    <citation type="journal article" date="2021" name="Cell">
        <title>Tracing the genetic footprints of vertebrate landing in non-teleost ray-finned fishes.</title>
        <authorList>
            <person name="Bi X."/>
            <person name="Wang K."/>
            <person name="Yang L."/>
            <person name="Pan H."/>
            <person name="Jiang H."/>
            <person name="Wei Q."/>
            <person name="Fang M."/>
            <person name="Yu H."/>
            <person name="Zhu C."/>
            <person name="Cai Y."/>
            <person name="He Y."/>
            <person name="Gan X."/>
            <person name="Zeng H."/>
            <person name="Yu D."/>
            <person name="Zhu Y."/>
            <person name="Jiang H."/>
            <person name="Qiu Q."/>
            <person name="Yang H."/>
            <person name="Zhang Y.E."/>
            <person name="Wang W."/>
            <person name="Zhu M."/>
            <person name="He S."/>
            <person name="Zhang G."/>
        </authorList>
    </citation>
    <scope>NUCLEOTIDE SEQUENCE</scope>
    <source>
        <strain evidence="12">Pddl_001</strain>
    </source>
</reference>
<keyword evidence="13" id="KW-1185">Reference proteome</keyword>
<feature type="non-terminal residue" evidence="12">
    <location>
        <position position="599"/>
    </location>
</feature>
<gene>
    <name evidence="12" type="primary">Cops5_0</name>
    <name evidence="12" type="ORF">GTO93_0015205</name>
</gene>
<dbReference type="InterPro" id="IPR036638">
    <property type="entry name" value="HLH_DNA-bd_sf"/>
</dbReference>
<dbReference type="Pfam" id="PF18323">
    <property type="entry name" value="CSN5_C"/>
    <property type="match status" value="1"/>
</dbReference>
<evidence type="ECO:0000256" key="8">
    <source>
        <dbReference type="ARBA" id="ARBA00023049"/>
    </source>
</evidence>
<dbReference type="SUPFAM" id="SSF47459">
    <property type="entry name" value="HLH, helix-loop-helix DNA-binding domain"/>
    <property type="match status" value="1"/>
</dbReference>
<keyword evidence="4" id="KW-0479">Metal-binding</keyword>